<evidence type="ECO:0000256" key="4">
    <source>
        <dbReference type="ARBA" id="ARBA00022989"/>
    </source>
</evidence>
<dbReference type="Pfam" id="PF03739">
    <property type="entry name" value="LptF_LptG"/>
    <property type="match status" value="1"/>
</dbReference>
<gene>
    <name evidence="7" type="ORF">EXM22_06445</name>
</gene>
<evidence type="ECO:0000256" key="5">
    <source>
        <dbReference type="ARBA" id="ARBA00023136"/>
    </source>
</evidence>
<dbReference type="GO" id="GO:0043190">
    <property type="term" value="C:ATP-binding cassette (ABC) transporter complex"/>
    <property type="evidence" value="ECO:0007669"/>
    <property type="project" value="TreeGrafter"/>
</dbReference>
<keyword evidence="8" id="KW-1185">Reference proteome</keyword>
<keyword evidence="3 6" id="KW-0812">Transmembrane</keyword>
<dbReference type="PANTHER" id="PTHR33529">
    <property type="entry name" value="SLR0882 PROTEIN-RELATED"/>
    <property type="match status" value="1"/>
</dbReference>
<dbReference type="KEGG" id="ock:EXM22_06445"/>
<name>A0A5C1QM57_9SPIO</name>
<proteinExistence type="predicted"/>
<keyword evidence="5 6" id="KW-0472">Membrane</keyword>
<dbReference type="RefSeq" id="WP_149485724.1">
    <property type="nucleotide sequence ID" value="NZ_CP036150.1"/>
</dbReference>
<accession>A0A5C1QM57</accession>
<evidence type="ECO:0000256" key="3">
    <source>
        <dbReference type="ARBA" id="ARBA00022692"/>
    </source>
</evidence>
<keyword evidence="4 6" id="KW-1133">Transmembrane helix</keyword>
<feature type="transmembrane region" description="Helical" evidence="6">
    <location>
        <begin position="12"/>
        <end position="30"/>
    </location>
</feature>
<feature type="transmembrane region" description="Helical" evidence="6">
    <location>
        <begin position="94"/>
        <end position="117"/>
    </location>
</feature>
<reference evidence="7 8" key="1">
    <citation type="submission" date="2019-02" db="EMBL/GenBank/DDBJ databases">
        <title>Complete Genome Sequence and Methylome Analysis of free living Spirochaetas.</title>
        <authorList>
            <person name="Fomenkov A."/>
            <person name="Dubinina G."/>
            <person name="Leshcheva N."/>
            <person name="Mikheeva N."/>
            <person name="Grabovich M."/>
            <person name="Vincze T."/>
            <person name="Roberts R.J."/>
        </authorList>
    </citation>
    <scope>NUCLEOTIDE SEQUENCE [LARGE SCALE GENOMIC DNA]</scope>
    <source>
        <strain evidence="7 8">K2</strain>
    </source>
</reference>
<evidence type="ECO:0000256" key="6">
    <source>
        <dbReference type="SAM" id="Phobius"/>
    </source>
</evidence>
<evidence type="ECO:0000313" key="7">
    <source>
        <dbReference type="EMBL" id="QEN07644.1"/>
    </source>
</evidence>
<sequence>MKVLHKMILKDFIPTMLVALVFFILILQLVDLFGNLWRYLNADVPLRDIAYVSLLYTPKCVSFSLPIAILFSISYTLGNYYANNELIAVFGSGYSLYQLTRPLLISGILLSLAGYFFEDRIVIPTFKDKNRISKEIMGQTVSYSNSNVAVLSHKNTVIYIADFYNDRRESLTGLSVLFLDSNGGFEKRIDSNSALWEDNQWSLKNVRVYKYDENHDYVEEEFFTSWTEPLLNEPPGSFKRISRDIDEMNSREAKEWVDSLKRTGFPYRGALTEYYQRFSFALTPLVVAFLSCSLGGRFKKNILLMSLLSSLVVSVIYFVAQMIMVLLAKLGYIPPLYGAWAAFLIFLVFGLYLFKTAKT</sequence>
<dbReference type="OrthoDB" id="369108at2"/>
<evidence type="ECO:0000256" key="1">
    <source>
        <dbReference type="ARBA" id="ARBA00004651"/>
    </source>
</evidence>
<dbReference type="AlphaFoldDB" id="A0A5C1QM57"/>
<comment type="subcellular location">
    <subcellularLocation>
        <location evidence="1">Cell membrane</location>
        <topology evidence="1">Multi-pass membrane protein</topology>
    </subcellularLocation>
</comment>
<feature type="transmembrane region" description="Helical" evidence="6">
    <location>
        <begin position="302"/>
        <end position="324"/>
    </location>
</feature>
<dbReference type="GO" id="GO:0015920">
    <property type="term" value="P:lipopolysaccharide transport"/>
    <property type="evidence" value="ECO:0007669"/>
    <property type="project" value="TreeGrafter"/>
</dbReference>
<evidence type="ECO:0000256" key="2">
    <source>
        <dbReference type="ARBA" id="ARBA00022475"/>
    </source>
</evidence>
<keyword evidence="2" id="KW-1003">Cell membrane</keyword>
<evidence type="ECO:0000313" key="8">
    <source>
        <dbReference type="Proteomes" id="UP000324209"/>
    </source>
</evidence>
<dbReference type="PANTHER" id="PTHR33529:SF6">
    <property type="entry name" value="YJGP_YJGQ FAMILY PERMEASE"/>
    <property type="match status" value="1"/>
</dbReference>
<protein>
    <submittedName>
        <fullName evidence="7">YjgP/YjgQ family permease</fullName>
    </submittedName>
</protein>
<dbReference type="InterPro" id="IPR005495">
    <property type="entry name" value="LptG/LptF_permease"/>
</dbReference>
<feature type="transmembrane region" description="Helical" evidence="6">
    <location>
        <begin position="336"/>
        <end position="354"/>
    </location>
</feature>
<dbReference type="Proteomes" id="UP000324209">
    <property type="component" value="Chromosome"/>
</dbReference>
<organism evidence="7 8">
    <name type="scientific">Oceanispirochaeta crateris</name>
    <dbReference type="NCBI Taxonomy" id="2518645"/>
    <lineage>
        <taxon>Bacteria</taxon>
        <taxon>Pseudomonadati</taxon>
        <taxon>Spirochaetota</taxon>
        <taxon>Spirochaetia</taxon>
        <taxon>Spirochaetales</taxon>
        <taxon>Spirochaetaceae</taxon>
        <taxon>Oceanispirochaeta</taxon>
    </lineage>
</organism>
<dbReference type="EMBL" id="CP036150">
    <property type="protein sequence ID" value="QEN07644.1"/>
    <property type="molecule type" value="Genomic_DNA"/>
</dbReference>